<dbReference type="RefSeq" id="WP_109583516.1">
    <property type="nucleotide sequence ID" value="NZ_QGGT01000002.1"/>
</dbReference>
<keyword evidence="5 10" id="KW-0328">Glycosyltransferase</keyword>
<dbReference type="InterPro" id="IPR017853">
    <property type="entry name" value="GH"/>
</dbReference>
<evidence type="ECO:0000256" key="4">
    <source>
        <dbReference type="ARBA" id="ARBA00020295"/>
    </source>
</evidence>
<dbReference type="Gene3D" id="3.20.20.80">
    <property type="entry name" value="Glycosidases"/>
    <property type="match status" value="1"/>
</dbReference>
<dbReference type="PANTHER" id="PTHR32438">
    <property type="entry name" value="4-ALPHA-GLUCANOTRANSFERASE DPE1, CHLOROPLASTIC/AMYLOPLASTIC"/>
    <property type="match status" value="1"/>
</dbReference>
<sequence>MTTSNTDPLLALAAQAGLQTQWDDAWGNPQALSPEAIRTVLTAMGLPCDNDSQCEASRARLAAEDAAQALPPLITADVDRPVHVPWRDEIAQRPYRLELEDGTVVEGVANRLAGTSTPNGPADTGGGRLALAPIATPGYHRLLIGDLRTTVAVAPPRCYGVADALADRKGVHTDTKPWGVSVQLYSLRRGAQTGLGDLTALAEICEAAAGAQAHAVAINPLHAGFAALPARYSPYSPSSRLFLNPLYVDPAAVFGAEATADAIAALSLADTFATAEARSEIDWPALSPARYAVLRWLWERHADLLPADVLQRFSAYRARGGSALHAHACFEAMQQHRLRSDGEEGADWRNWPDAWRDPQSDAVAAFARDHADDVAFHTFLQWMAADGLAAAQQRARDAGMAIGVIADLAVGTDPGGSHAWTRQAEVLNGFHAGAPPDVYNPLGQDWGVAVFSPRGLRQHGYAAFIEMLRANLAHAGGLRIDHVLGLARMWLVPEGASAREGAYLTYPLEDMLRLVALESWRHRAIVIGENLGTVPDSLNDALASRGLLGIDVLWFEREADPPAETTTPATARFTPPAEWPRNAVATTTTHDLPTIAGWWTGRDIAWRAKLGQLGPDETEADAMAGRAADRAALWHALVEGGVVGGDRDAPAQASPEASPEAVPEAAPIEAILAWLGRTKTPLRLVPIEDLTGAVEQPNLPGTTSGHPNWQRRLDIDAGAGELFARGDVAARVRALRSTDA</sequence>
<keyword evidence="12" id="KW-1185">Reference proteome</keyword>
<accession>A0A316EUM8</accession>
<proteinExistence type="inferred from homology"/>
<dbReference type="Proteomes" id="UP000245754">
    <property type="component" value="Unassembled WGS sequence"/>
</dbReference>
<evidence type="ECO:0000256" key="3">
    <source>
        <dbReference type="ARBA" id="ARBA00012560"/>
    </source>
</evidence>
<dbReference type="Pfam" id="PF02446">
    <property type="entry name" value="Glyco_hydro_77"/>
    <property type="match status" value="1"/>
</dbReference>
<evidence type="ECO:0000256" key="9">
    <source>
        <dbReference type="ARBA" id="ARBA00031501"/>
    </source>
</evidence>
<dbReference type="NCBIfam" id="TIGR00217">
    <property type="entry name" value="malQ"/>
    <property type="match status" value="1"/>
</dbReference>
<dbReference type="AlphaFoldDB" id="A0A316EUM8"/>
<dbReference type="GO" id="GO:0004134">
    <property type="term" value="F:4-alpha-glucanotransferase activity"/>
    <property type="evidence" value="ECO:0007669"/>
    <property type="project" value="UniProtKB-EC"/>
</dbReference>
<reference evidence="11 12" key="1">
    <citation type="submission" date="2018-05" db="EMBL/GenBank/DDBJ databases">
        <title>Genomic Encyclopedia of Type Strains, Phase IV (KMG-V): Genome sequencing to study the core and pangenomes of soil and plant-associated prokaryotes.</title>
        <authorList>
            <person name="Whitman W."/>
        </authorList>
    </citation>
    <scope>NUCLEOTIDE SEQUENCE [LARGE SCALE GENOMIC DNA]</scope>
    <source>
        <strain evidence="11 12">SLV-132</strain>
    </source>
</reference>
<dbReference type="EC" id="2.4.1.25" evidence="3 10"/>
<dbReference type="EMBL" id="QGGT01000002">
    <property type="protein sequence ID" value="PWK35462.1"/>
    <property type="molecule type" value="Genomic_DNA"/>
</dbReference>
<comment type="caution">
    <text evidence="11">The sequence shown here is derived from an EMBL/GenBank/DDBJ whole genome shotgun (WGS) entry which is preliminary data.</text>
</comment>
<evidence type="ECO:0000313" key="11">
    <source>
        <dbReference type="EMBL" id="PWK35462.1"/>
    </source>
</evidence>
<keyword evidence="6 10" id="KW-0808">Transferase</keyword>
<gene>
    <name evidence="11" type="ORF">C7419_102740</name>
</gene>
<evidence type="ECO:0000256" key="6">
    <source>
        <dbReference type="ARBA" id="ARBA00022679"/>
    </source>
</evidence>
<comment type="similarity">
    <text evidence="2 10">Belongs to the disproportionating enzyme family.</text>
</comment>
<dbReference type="SUPFAM" id="SSF51445">
    <property type="entry name" value="(Trans)glycosidases"/>
    <property type="match status" value="1"/>
</dbReference>
<evidence type="ECO:0000256" key="2">
    <source>
        <dbReference type="ARBA" id="ARBA00005684"/>
    </source>
</evidence>
<name>A0A316EUM8_9BURK</name>
<evidence type="ECO:0000256" key="8">
    <source>
        <dbReference type="ARBA" id="ARBA00031423"/>
    </source>
</evidence>
<evidence type="ECO:0000256" key="10">
    <source>
        <dbReference type="RuleBase" id="RU361207"/>
    </source>
</evidence>
<protein>
    <recommendedName>
        <fullName evidence="4 10">4-alpha-glucanotransferase</fullName>
        <ecNumber evidence="3 10">2.4.1.25</ecNumber>
    </recommendedName>
    <alternativeName>
        <fullName evidence="8 10">Amylomaltase</fullName>
    </alternativeName>
    <alternativeName>
        <fullName evidence="9 10">Disproportionating enzyme</fullName>
    </alternativeName>
</protein>
<dbReference type="InterPro" id="IPR003385">
    <property type="entry name" value="Glyco_hydro_77"/>
</dbReference>
<comment type="catalytic activity">
    <reaction evidence="1 10">
        <text>Transfers a segment of a (1-&gt;4)-alpha-D-glucan to a new position in an acceptor, which may be glucose or a (1-&gt;4)-alpha-D-glucan.</text>
        <dbReference type="EC" id="2.4.1.25"/>
    </reaction>
</comment>
<evidence type="ECO:0000256" key="5">
    <source>
        <dbReference type="ARBA" id="ARBA00022676"/>
    </source>
</evidence>
<evidence type="ECO:0000313" key="12">
    <source>
        <dbReference type="Proteomes" id="UP000245754"/>
    </source>
</evidence>
<keyword evidence="7 10" id="KW-0119">Carbohydrate metabolism</keyword>
<dbReference type="GO" id="GO:0005975">
    <property type="term" value="P:carbohydrate metabolic process"/>
    <property type="evidence" value="ECO:0007669"/>
    <property type="project" value="InterPro"/>
</dbReference>
<organism evidence="11 12">
    <name type="scientific">Cupriavidus plantarum</name>
    <dbReference type="NCBI Taxonomy" id="942865"/>
    <lineage>
        <taxon>Bacteria</taxon>
        <taxon>Pseudomonadati</taxon>
        <taxon>Pseudomonadota</taxon>
        <taxon>Betaproteobacteria</taxon>
        <taxon>Burkholderiales</taxon>
        <taxon>Burkholderiaceae</taxon>
        <taxon>Cupriavidus</taxon>
    </lineage>
</organism>
<evidence type="ECO:0000256" key="1">
    <source>
        <dbReference type="ARBA" id="ARBA00000439"/>
    </source>
</evidence>
<evidence type="ECO:0000256" key="7">
    <source>
        <dbReference type="ARBA" id="ARBA00023277"/>
    </source>
</evidence>
<dbReference type="PANTHER" id="PTHR32438:SF5">
    <property type="entry name" value="4-ALPHA-GLUCANOTRANSFERASE DPE1, CHLOROPLASTIC_AMYLOPLASTIC"/>
    <property type="match status" value="1"/>
</dbReference>